<accession>A0ABY6A275</accession>
<keyword evidence="3" id="KW-1185">Reference proteome</keyword>
<evidence type="ECO:0000313" key="3">
    <source>
        <dbReference type="Proteomes" id="UP001058290"/>
    </source>
</evidence>
<evidence type="ECO:0000313" key="2">
    <source>
        <dbReference type="EMBL" id="UXC20044.1"/>
    </source>
</evidence>
<dbReference type="InterPro" id="IPR001387">
    <property type="entry name" value="Cro/C1-type_HTH"/>
</dbReference>
<dbReference type="EMBL" id="CP104377">
    <property type="protein sequence ID" value="UXC20044.1"/>
    <property type="molecule type" value="Genomic_DNA"/>
</dbReference>
<proteinExistence type="predicted"/>
<dbReference type="CDD" id="cd00093">
    <property type="entry name" value="HTH_XRE"/>
    <property type="match status" value="1"/>
</dbReference>
<reference evidence="2" key="1">
    <citation type="submission" date="2022-09" db="EMBL/GenBank/DDBJ databases">
        <title>Bacterial diversity in gut of crayfish and pufferfish.</title>
        <authorList>
            <person name="Huang Y."/>
        </authorList>
    </citation>
    <scope>NUCLEOTIDE SEQUENCE</scope>
    <source>
        <strain evidence="2">PR12</strain>
    </source>
</reference>
<protein>
    <submittedName>
        <fullName evidence="2">Helix-turn-helix domain-containing protein</fullName>
    </submittedName>
</protein>
<name>A0ABY6A275_9BURK</name>
<gene>
    <name evidence="2" type="ORF">N4T19_08030</name>
</gene>
<dbReference type="InterPro" id="IPR010982">
    <property type="entry name" value="Lambda_DNA-bd_dom_sf"/>
</dbReference>
<dbReference type="Proteomes" id="UP001058290">
    <property type="component" value="Chromosome"/>
</dbReference>
<dbReference type="PROSITE" id="PS50943">
    <property type="entry name" value="HTH_CROC1"/>
    <property type="match status" value="1"/>
</dbReference>
<sequence>MALTEFGKALRKARIDSNETLGSMADALGVSPGFLSGVETGRKKIPADLIGKIKFFLQSHNVSVENIDTLAAVSNQSVSLEGLSPQHQMLVAGFARSTLDGETLQKMAELLAASERK</sequence>
<dbReference type="Gene3D" id="1.10.260.40">
    <property type="entry name" value="lambda repressor-like DNA-binding domains"/>
    <property type="match status" value="1"/>
</dbReference>
<organism evidence="2 3">
    <name type="scientific">Comamonas squillarum</name>
    <dbReference type="NCBI Taxonomy" id="2977320"/>
    <lineage>
        <taxon>Bacteria</taxon>
        <taxon>Pseudomonadati</taxon>
        <taxon>Pseudomonadota</taxon>
        <taxon>Betaproteobacteria</taxon>
        <taxon>Burkholderiales</taxon>
        <taxon>Comamonadaceae</taxon>
        <taxon>Comamonas</taxon>
    </lineage>
</organism>
<dbReference type="SUPFAM" id="SSF47413">
    <property type="entry name" value="lambda repressor-like DNA-binding domains"/>
    <property type="match status" value="1"/>
</dbReference>
<dbReference type="RefSeq" id="WP_260719855.1">
    <property type="nucleotide sequence ID" value="NZ_CP104377.1"/>
</dbReference>
<evidence type="ECO:0000259" key="1">
    <source>
        <dbReference type="PROSITE" id="PS50943"/>
    </source>
</evidence>
<feature type="domain" description="HTH cro/C1-type" evidence="1">
    <location>
        <begin position="10"/>
        <end position="53"/>
    </location>
</feature>